<dbReference type="InterPro" id="IPR037523">
    <property type="entry name" value="VOC_core"/>
</dbReference>
<reference evidence="2 3" key="1">
    <citation type="submission" date="2019-09" db="EMBL/GenBank/DDBJ databases">
        <title>H2 Metabolism Revealed by Metagenomic Analysis in Subglacial Sediment of East Antarctica.</title>
        <authorList>
            <person name="Yang Z."/>
            <person name="Zhang Y."/>
            <person name="Lv Y."/>
            <person name="Yan W."/>
            <person name="Xiao X."/>
            <person name="Sun B."/>
            <person name="Ma H."/>
        </authorList>
    </citation>
    <scope>NUCLEOTIDE SEQUENCE [LARGE SCALE GENOMIC DNA]</scope>
    <source>
        <strain evidence="2">Bin2_2</strain>
    </source>
</reference>
<gene>
    <name evidence="2" type="ORF">GZ085_13610</name>
</gene>
<dbReference type="PANTHER" id="PTHR43279:SF1">
    <property type="entry name" value="CATECHOL-2,3-DIOXYGENASE"/>
    <property type="match status" value="1"/>
</dbReference>
<dbReference type="InterPro" id="IPR004360">
    <property type="entry name" value="Glyas_Fos-R_dOase_dom"/>
</dbReference>
<evidence type="ECO:0000259" key="1">
    <source>
        <dbReference type="PROSITE" id="PS51819"/>
    </source>
</evidence>
<feature type="domain" description="VOC" evidence="1">
    <location>
        <begin position="5"/>
        <end position="125"/>
    </location>
</feature>
<evidence type="ECO:0000313" key="3">
    <source>
        <dbReference type="Proteomes" id="UP000483432"/>
    </source>
</evidence>
<dbReference type="PROSITE" id="PS51819">
    <property type="entry name" value="VOC"/>
    <property type="match status" value="1"/>
</dbReference>
<dbReference type="InterPro" id="IPR029068">
    <property type="entry name" value="Glyas_Bleomycin-R_OHBP_Dase"/>
</dbReference>
<dbReference type="AlphaFoldDB" id="A0A7C9P9P6"/>
<accession>A0A7C9P9P6</accession>
<name>A0A7C9P9P6_9PROT</name>
<protein>
    <submittedName>
        <fullName evidence="2">VOC family protein</fullName>
    </submittedName>
</protein>
<proteinExistence type="predicted"/>
<dbReference type="SUPFAM" id="SSF54593">
    <property type="entry name" value="Glyoxalase/Bleomycin resistance protein/Dihydroxybiphenyl dioxygenase"/>
    <property type="match status" value="1"/>
</dbReference>
<sequence>MRAQKLGHAVLKVRSLQASVPFYRDVLGLAEVARHGEQMVFFSCGDNHHDLALLEVGVQAVSPTPNQIGLYHLAFKVGDSLDELRACRDHLAAHGVALAGQSDHRVSQALYCQDPDGIMIELYVDADPALWRDDPGAVAHIGALKL</sequence>
<organism evidence="2 3">
    <name type="scientific">Sulfuriferula multivorans</name>
    <dbReference type="NCBI Taxonomy" id="1559896"/>
    <lineage>
        <taxon>Bacteria</taxon>
        <taxon>Pseudomonadati</taxon>
        <taxon>Pseudomonadota</taxon>
        <taxon>Betaproteobacteria</taxon>
        <taxon>Nitrosomonadales</taxon>
        <taxon>Sulfuricellaceae</taxon>
        <taxon>Sulfuriferula</taxon>
    </lineage>
</organism>
<dbReference type="EMBL" id="JAAFGW010000264">
    <property type="protein sequence ID" value="NDP49393.1"/>
    <property type="molecule type" value="Genomic_DNA"/>
</dbReference>
<dbReference type="PANTHER" id="PTHR43279">
    <property type="entry name" value="CATECHOL-2,3-DIOXYGENASE"/>
    <property type="match status" value="1"/>
</dbReference>
<comment type="caution">
    <text evidence="2">The sequence shown here is derived from an EMBL/GenBank/DDBJ whole genome shotgun (WGS) entry which is preliminary data.</text>
</comment>
<dbReference type="Pfam" id="PF00903">
    <property type="entry name" value="Glyoxalase"/>
    <property type="match status" value="1"/>
</dbReference>
<dbReference type="Gene3D" id="3.10.180.10">
    <property type="entry name" value="2,3-Dihydroxybiphenyl 1,2-Dioxygenase, domain 1"/>
    <property type="match status" value="1"/>
</dbReference>
<evidence type="ECO:0000313" key="2">
    <source>
        <dbReference type="EMBL" id="NDP49393.1"/>
    </source>
</evidence>
<dbReference type="Proteomes" id="UP000483432">
    <property type="component" value="Unassembled WGS sequence"/>
</dbReference>